<evidence type="ECO:0000259" key="7">
    <source>
        <dbReference type="Pfam" id="PF14527"/>
    </source>
</evidence>
<dbReference type="HAMAP" id="MF_01420">
    <property type="entry name" value="HTH_type_WhiA"/>
    <property type="match status" value="1"/>
</dbReference>
<dbReference type="InterPro" id="IPR018478">
    <property type="entry name" value="Sporu_reg_WhiA_N_dom"/>
</dbReference>
<organism evidence="8 9">
    <name type="scientific">Candidatus Clostridium stratigraminis</name>
    <dbReference type="NCBI Taxonomy" id="3381661"/>
    <lineage>
        <taxon>Bacteria</taxon>
        <taxon>Bacillati</taxon>
        <taxon>Bacillota</taxon>
        <taxon>Clostridia</taxon>
        <taxon>Eubacteriales</taxon>
        <taxon>Clostridiaceae</taxon>
        <taxon>Clostridium</taxon>
    </lineage>
</organism>
<dbReference type="Proteomes" id="UP001623591">
    <property type="component" value="Unassembled WGS sequence"/>
</dbReference>
<evidence type="ECO:0000256" key="1">
    <source>
        <dbReference type="ARBA" id="ARBA00022618"/>
    </source>
</evidence>
<evidence type="ECO:0000256" key="3">
    <source>
        <dbReference type="ARBA" id="ARBA00023306"/>
    </source>
</evidence>
<dbReference type="InterPro" id="IPR023054">
    <property type="entry name" value="Sporulation_regulator_WhiA_C"/>
</dbReference>
<keyword evidence="1 4" id="KW-0132">Cell division</keyword>
<dbReference type="Pfam" id="PF14527">
    <property type="entry name" value="LAGLIDADG_WhiA"/>
    <property type="match status" value="1"/>
</dbReference>
<evidence type="ECO:0000313" key="8">
    <source>
        <dbReference type="EMBL" id="MFL0247270.1"/>
    </source>
</evidence>
<keyword evidence="9" id="KW-1185">Reference proteome</keyword>
<evidence type="ECO:0000259" key="6">
    <source>
        <dbReference type="Pfam" id="PF10298"/>
    </source>
</evidence>
<keyword evidence="3 4" id="KW-0131">Cell cycle</keyword>
<evidence type="ECO:0000256" key="2">
    <source>
        <dbReference type="ARBA" id="ARBA00023125"/>
    </source>
</evidence>
<dbReference type="InterPro" id="IPR003802">
    <property type="entry name" value="Sporulation_regulator_WhiA"/>
</dbReference>
<sequence>MSFSAKVKGEICRIGNITKSEARAELSAIMKVSGTLSLGGSKQLSFRISTENPSIARRVFKLLKQFFNIHTNLFVKRSNSFKKNNIYMVIITEEMGVRDLLKEVGVLSKTEGIISLDYEIPKDFISKDSTKKAYIRGAFLGGGSISNPEKTYHLEFVTHNIDYAEQLSEVINTYGLFSKVIQRKGSYVVYIKEGEQIIDLLNIIGAHTSLLELENVRIMKEMRNNVNRLVNCETANLSKTVNAAVRQVESIKLIEKEIGLQRLPKNLREIAELRLSFPDESLKELGELLNPPVGKSGVNHRLRKIEKIAEELRREGR</sequence>
<name>A0ABW8T4F2_9CLOT</name>
<dbReference type="PANTHER" id="PTHR37307:SF1">
    <property type="entry name" value="CELL DIVISION PROTEIN WHIA-RELATED"/>
    <property type="match status" value="1"/>
</dbReference>
<dbReference type="Pfam" id="PF02650">
    <property type="entry name" value="HTH_WhiA"/>
    <property type="match status" value="1"/>
</dbReference>
<accession>A0ABW8T4F2</accession>
<protein>
    <recommendedName>
        <fullName evidence="4">Probable cell division protein WhiA</fullName>
    </recommendedName>
</protein>
<proteinExistence type="inferred from homology"/>
<evidence type="ECO:0000259" key="5">
    <source>
        <dbReference type="Pfam" id="PF02650"/>
    </source>
</evidence>
<keyword evidence="2 4" id="KW-0238">DNA-binding</keyword>
<dbReference type="InterPro" id="IPR027434">
    <property type="entry name" value="Homing_endonucl"/>
</dbReference>
<dbReference type="Pfam" id="PF10298">
    <property type="entry name" value="WhiA_N"/>
    <property type="match status" value="1"/>
</dbReference>
<dbReference type="PANTHER" id="PTHR37307">
    <property type="entry name" value="CELL DIVISION PROTEIN WHIA-RELATED"/>
    <property type="match status" value="1"/>
</dbReference>
<evidence type="ECO:0000256" key="4">
    <source>
        <dbReference type="HAMAP-Rule" id="MF_01420"/>
    </source>
</evidence>
<feature type="domain" description="WhiA LAGLIDADG-like" evidence="7">
    <location>
        <begin position="132"/>
        <end position="223"/>
    </location>
</feature>
<dbReference type="EMBL" id="JBJHZZ010000005">
    <property type="protein sequence ID" value="MFL0247270.1"/>
    <property type="molecule type" value="Genomic_DNA"/>
</dbReference>
<dbReference type="Gene3D" id="3.10.28.10">
    <property type="entry name" value="Homing endonucleases"/>
    <property type="match status" value="1"/>
</dbReference>
<feature type="domain" description="Sporulation transcription regulator WhiA N-terminal" evidence="6">
    <location>
        <begin position="20"/>
        <end position="107"/>
    </location>
</feature>
<dbReference type="InterPro" id="IPR039518">
    <property type="entry name" value="WhiA_LAGLIDADG_dom"/>
</dbReference>
<comment type="similarity">
    <text evidence="4">Belongs to the WhiA family.</text>
</comment>
<evidence type="ECO:0000313" key="9">
    <source>
        <dbReference type="Proteomes" id="UP001623591"/>
    </source>
</evidence>
<feature type="domain" description="Sporulation regulator WhiA C-terminal" evidence="5">
    <location>
        <begin position="226"/>
        <end position="309"/>
    </location>
</feature>
<comment type="caution">
    <text evidence="8">The sequence shown here is derived from an EMBL/GenBank/DDBJ whole genome shotgun (WGS) entry which is preliminary data.</text>
</comment>
<dbReference type="GO" id="GO:0003677">
    <property type="term" value="F:DNA binding"/>
    <property type="evidence" value="ECO:0007669"/>
    <property type="project" value="UniProtKB-KW"/>
</dbReference>
<dbReference type="NCBIfam" id="TIGR00647">
    <property type="entry name" value="DNA_bind_WhiA"/>
    <property type="match status" value="1"/>
</dbReference>
<dbReference type="SUPFAM" id="SSF55608">
    <property type="entry name" value="Homing endonucleases"/>
    <property type="match status" value="1"/>
</dbReference>
<reference evidence="8 9" key="1">
    <citation type="submission" date="2024-11" db="EMBL/GenBank/DDBJ databases">
        <authorList>
            <person name="Heng Y.C."/>
            <person name="Lim A.C.H."/>
            <person name="Lee J.K.Y."/>
            <person name="Kittelmann S."/>
        </authorList>
    </citation>
    <scope>NUCLEOTIDE SEQUENCE [LARGE SCALE GENOMIC DNA]</scope>
    <source>
        <strain evidence="8 9">WILCCON 0185</strain>
    </source>
</reference>
<gene>
    <name evidence="4 8" type="primary">whiA</name>
    <name evidence="8" type="ORF">ACJDUG_09815</name>
</gene>
<comment type="function">
    <text evidence="4">Involved in cell division and chromosome segregation.</text>
</comment>
<dbReference type="RefSeq" id="WP_406769722.1">
    <property type="nucleotide sequence ID" value="NZ_JBJHZZ010000005.1"/>
</dbReference>